<accession>M4ZE55</accession>
<dbReference type="HOGENOM" id="CLU_2394019_0_0_5"/>
<evidence type="ECO:0000313" key="3">
    <source>
        <dbReference type="Proteomes" id="UP000011841"/>
    </source>
</evidence>
<dbReference type="Proteomes" id="UP000011841">
    <property type="component" value="Chromosome"/>
</dbReference>
<evidence type="ECO:0000313" key="2">
    <source>
        <dbReference type="EMBL" id="BAM91806.1"/>
    </source>
</evidence>
<gene>
    <name evidence="2" type="ORF">S58_58290</name>
</gene>
<dbReference type="STRING" id="1245469.S58_58290"/>
<dbReference type="EMBL" id="AP012603">
    <property type="protein sequence ID" value="BAM91806.1"/>
    <property type="molecule type" value="Genomic_DNA"/>
</dbReference>
<name>M4ZE55_9BRAD</name>
<feature type="region of interest" description="Disordered" evidence="1">
    <location>
        <begin position="1"/>
        <end position="27"/>
    </location>
</feature>
<keyword evidence="3" id="KW-1185">Reference proteome</keyword>
<dbReference type="KEGG" id="aol:S58_58290"/>
<protein>
    <submittedName>
        <fullName evidence="2">Uncharacterized protein</fullName>
    </submittedName>
</protein>
<reference evidence="2 3" key="1">
    <citation type="journal article" date="2013" name="Appl. Environ. Microbiol.">
        <title>Genome analysis suggests that the soil oligotrophic bacterium Agromonas oligotrophica (Bradyrhizobium oligotrophicum) is a nitrogen-fixing symbiont of Aeschynomene indica.</title>
        <authorList>
            <person name="Okubo T."/>
            <person name="Fukushima S."/>
            <person name="Itakura M."/>
            <person name="Oshima K."/>
            <person name="Longtonglang A."/>
            <person name="Teaumroong N."/>
            <person name="Mitsui H."/>
            <person name="Hattori M."/>
            <person name="Hattori R."/>
            <person name="Hattori T."/>
            <person name="Minamisawa K."/>
        </authorList>
    </citation>
    <scope>NUCLEOTIDE SEQUENCE [LARGE SCALE GENOMIC DNA]</scope>
    <source>
        <strain evidence="2 3">S58</strain>
    </source>
</reference>
<sequence>MKLRNGAGNAKPLRPTPSPATGAMNSGLVNNERATLAIVAPSVAPFCRSISTTTIANRNSTQAVNSVAMIEAGALSGPNTRRHIGMPMKPTLL</sequence>
<organism evidence="2 3">
    <name type="scientific">Bradyrhizobium oligotrophicum S58</name>
    <dbReference type="NCBI Taxonomy" id="1245469"/>
    <lineage>
        <taxon>Bacteria</taxon>
        <taxon>Pseudomonadati</taxon>
        <taxon>Pseudomonadota</taxon>
        <taxon>Alphaproteobacteria</taxon>
        <taxon>Hyphomicrobiales</taxon>
        <taxon>Nitrobacteraceae</taxon>
        <taxon>Bradyrhizobium</taxon>
    </lineage>
</organism>
<proteinExistence type="predicted"/>
<evidence type="ECO:0000256" key="1">
    <source>
        <dbReference type="SAM" id="MobiDB-lite"/>
    </source>
</evidence>
<dbReference type="AlphaFoldDB" id="M4ZE55"/>